<feature type="transmembrane region" description="Helical" evidence="6">
    <location>
        <begin position="133"/>
        <end position="156"/>
    </location>
</feature>
<dbReference type="RefSeq" id="WP_349639294.1">
    <property type="nucleotide sequence ID" value="NZ_CP090958.1"/>
</dbReference>
<feature type="transmembrane region" description="Helical" evidence="6">
    <location>
        <begin position="220"/>
        <end position="242"/>
    </location>
</feature>
<evidence type="ECO:0000256" key="1">
    <source>
        <dbReference type="ARBA" id="ARBA00004141"/>
    </source>
</evidence>
<dbReference type="PANTHER" id="PTHR11101:SF80">
    <property type="entry name" value="PHOSPHATE TRANSPORTER"/>
    <property type="match status" value="1"/>
</dbReference>
<feature type="transmembrane region" description="Helical" evidence="6">
    <location>
        <begin position="78"/>
        <end position="100"/>
    </location>
</feature>
<name>A0ABY8QVU4_9MICO</name>
<keyword evidence="2" id="KW-0813">Transport</keyword>
<comment type="subcellular location">
    <subcellularLocation>
        <location evidence="1">Membrane</location>
        <topology evidence="1">Multi-pass membrane protein</topology>
    </subcellularLocation>
</comment>
<keyword evidence="8" id="KW-1185">Reference proteome</keyword>
<evidence type="ECO:0000256" key="5">
    <source>
        <dbReference type="ARBA" id="ARBA00023136"/>
    </source>
</evidence>
<dbReference type="EMBL" id="CP090958">
    <property type="protein sequence ID" value="WGW12494.1"/>
    <property type="molecule type" value="Genomic_DNA"/>
</dbReference>
<proteinExistence type="predicted"/>
<feature type="transmembrane region" description="Helical" evidence="6">
    <location>
        <begin position="106"/>
        <end position="126"/>
    </location>
</feature>
<evidence type="ECO:0000313" key="8">
    <source>
        <dbReference type="Proteomes" id="UP001209083"/>
    </source>
</evidence>
<evidence type="ECO:0000256" key="2">
    <source>
        <dbReference type="ARBA" id="ARBA00022448"/>
    </source>
</evidence>
<dbReference type="PANTHER" id="PTHR11101">
    <property type="entry name" value="PHOSPHATE TRANSPORTER"/>
    <property type="match status" value="1"/>
</dbReference>
<evidence type="ECO:0000256" key="6">
    <source>
        <dbReference type="SAM" id="Phobius"/>
    </source>
</evidence>
<protein>
    <submittedName>
        <fullName evidence="7">Inorganic phosphate transporter</fullName>
    </submittedName>
</protein>
<reference evidence="7 8" key="1">
    <citation type="submission" date="2023-05" db="EMBL/GenBank/DDBJ databases">
        <title>Lithophilousrod everest ZFBP1038 complete genpme.</title>
        <authorList>
            <person name="Tian M."/>
        </authorList>
    </citation>
    <scope>NUCLEOTIDE SEQUENCE [LARGE SCALE GENOMIC DNA]</scope>
    <source>
        <strain evidence="7 8">ZFBP1038</strain>
    </source>
</reference>
<organism evidence="7 8">
    <name type="scientific">Saxibacter everestensis</name>
    <dbReference type="NCBI Taxonomy" id="2909229"/>
    <lineage>
        <taxon>Bacteria</taxon>
        <taxon>Bacillati</taxon>
        <taxon>Actinomycetota</taxon>
        <taxon>Actinomycetes</taxon>
        <taxon>Micrococcales</taxon>
        <taxon>Brevibacteriaceae</taxon>
        <taxon>Saxibacter</taxon>
    </lineage>
</organism>
<keyword evidence="4 6" id="KW-1133">Transmembrane helix</keyword>
<evidence type="ECO:0000313" key="7">
    <source>
        <dbReference type="EMBL" id="WGW12494.1"/>
    </source>
</evidence>
<dbReference type="Proteomes" id="UP001209083">
    <property type="component" value="Chromosome"/>
</dbReference>
<evidence type="ECO:0000256" key="3">
    <source>
        <dbReference type="ARBA" id="ARBA00022692"/>
    </source>
</evidence>
<accession>A0ABY8QVU4</accession>
<dbReference type="InterPro" id="IPR001204">
    <property type="entry name" value="Phos_transporter"/>
</dbReference>
<gene>
    <name evidence="7" type="ORF">LWF01_01635</name>
</gene>
<keyword evidence="5 6" id="KW-0472">Membrane</keyword>
<keyword evidence="3 6" id="KW-0812">Transmembrane</keyword>
<feature type="transmembrane region" description="Helical" evidence="6">
    <location>
        <begin position="262"/>
        <end position="285"/>
    </location>
</feature>
<sequence>MDPLLLIVIGLALLFAFSNGFHDTSSVVANSVASRALTPFYALILATAFNFIGALIGEGIAHRLGEGLIEYPRGQSQVLPLLAAAVLAALLWNLFTWWLALPSSSTHALIGGLLGAGLVTGAVTHWETLLTVILLPLVVSPLVGFLVSMLVAYLVIRLVARAAPAALFSNFRSIQSFSTAALALAHGIQDAQKTAAVIMMALAADDAWRLNDGDTLEVSWTVRIMVAIALAVGTYTGGWRIVRTMGERLAKIDPVRGFVSDVVSSSVLYIAAFVLRAPISMTYTVTSSIVGAAVPGRRRPVDLRVLAPIVGSWIVSLPATAILAGGFGWLFTLSG</sequence>
<feature type="transmembrane region" description="Helical" evidence="6">
    <location>
        <begin position="39"/>
        <end position="57"/>
    </location>
</feature>
<dbReference type="Pfam" id="PF01384">
    <property type="entry name" value="PHO4"/>
    <property type="match status" value="1"/>
</dbReference>
<evidence type="ECO:0000256" key="4">
    <source>
        <dbReference type="ARBA" id="ARBA00022989"/>
    </source>
</evidence>
<feature type="transmembrane region" description="Helical" evidence="6">
    <location>
        <begin position="305"/>
        <end position="331"/>
    </location>
</feature>